<evidence type="ECO:0000313" key="1">
    <source>
        <dbReference type="EMBL" id="WMN11062.1"/>
    </source>
</evidence>
<dbReference type="EMBL" id="CP129971">
    <property type="protein sequence ID" value="WMN11062.1"/>
    <property type="molecule type" value="Genomic_DNA"/>
</dbReference>
<name>A0AA51N936_9BACT</name>
<gene>
    <name evidence="1" type="ORF">QYS49_37075</name>
</gene>
<dbReference type="Proteomes" id="UP001230496">
    <property type="component" value="Chromosome"/>
</dbReference>
<keyword evidence="2" id="KW-1185">Reference proteome</keyword>
<sequence>MMKTISLKNATYEYQNNVFNFSPSKLHSNDFDLLNSLYLENNLVGFISASEFLEIRYGDLEQKISIIIQHIKSEQNQL</sequence>
<proteinExistence type="predicted"/>
<evidence type="ECO:0000313" key="2">
    <source>
        <dbReference type="Proteomes" id="UP001230496"/>
    </source>
</evidence>
<reference evidence="1 2" key="1">
    <citation type="submission" date="2023-08" db="EMBL/GenBank/DDBJ databases">
        <title>Comparative genomics and taxonomic characterization of three novel marine species of genus Marivirga.</title>
        <authorList>
            <person name="Muhammad N."/>
            <person name="Kim S.-G."/>
        </authorList>
    </citation>
    <scope>NUCLEOTIDE SEQUENCE [LARGE SCALE GENOMIC DNA]</scope>
    <source>
        <strain evidence="1 2">BDSF4-3</strain>
    </source>
</reference>
<protein>
    <submittedName>
        <fullName evidence="1">Uncharacterized protein</fullName>
    </submittedName>
</protein>
<dbReference type="AlphaFoldDB" id="A0AA51N936"/>
<accession>A0AA51N936</accession>
<organism evidence="1 2">
    <name type="scientific">Marivirga salinarum</name>
    <dbReference type="NCBI Taxonomy" id="3059078"/>
    <lineage>
        <taxon>Bacteria</taxon>
        <taxon>Pseudomonadati</taxon>
        <taxon>Bacteroidota</taxon>
        <taxon>Cytophagia</taxon>
        <taxon>Cytophagales</taxon>
        <taxon>Marivirgaceae</taxon>
        <taxon>Marivirga</taxon>
    </lineage>
</organism>
<dbReference type="KEGG" id="msaa:QYS49_37075"/>
<dbReference type="RefSeq" id="WP_308347801.1">
    <property type="nucleotide sequence ID" value="NZ_CP129971.1"/>
</dbReference>